<feature type="non-terminal residue" evidence="2">
    <location>
        <position position="1"/>
    </location>
</feature>
<dbReference type="EMBL" id="JARKHS020002180">
    <property type="protein sequence ID" value="KAK8787047.1"/>
    <property type="molecule type" value="Genomic_DNA"/>
</dbReference>
<feature type="compositionally biased region" description="Basic and acidic residues" evidence="1">
    <location>
        <begin position="197"/>
        <end position="213"/>
    </location>
</feature>
<keyword evidence="3" id="KW-1185">Reference proteome</keyword>
<gene>
    <name evidence="2" type="ORF">V5799_023181</name>
</gene>
<sequence>FPHAIFLQSDSTDQERIEARLIGRPRIQEIITEFRSVNPDWKEWVPKLLEEWQERKEKCKGKIRVEVPVVSGVSEEPVTAPATAPKTEVQKLIPKGSKTASSAAKPPLQKKVAPASSKTTLTDDVKPLIKEEVVPAGANAAPKDTSKLQVMGKILNEGGEIKAEAGKRLSEEGKPSDVQPERLPVQSPGSMQAAVTEAEKAKEAEKELPPRSV</sequence>
<feature type="region of interest" description="Disordered" evidence="1">
    <location>
        <begin position="165"/>
        <end position="213"/>
    </location>
</feature>
<accession>A0AAQ4FIE4</accession>
<evidence type="ECO:0000256" key="1">
    <source>
        <dbReference type="SAM" id="MobiDB-lite"/>
    </source>
</evidence>
<comment type="caution">
    <text evidence="2">The sequence shown here is derived from an EMBL/GenBank/DDBJ whole genome shotgun (WGS) entry which is preliminary data.</text>
</comment>
<proteinExistence type="predicted"/>
<dbReference type="AlphaFoldDB" id="A0AAQ4FIE4"/>
<feature type="compositionally biased region" description="Basic and acidic residues" evidence="1">
    <location>
        <begin position="165"/>
        <end position="175"/>
    </location>
</feature>
<reference evidence="2 3" key="1">
    <citation type="journal article" date="2023" name="Arcadia Sci">
        <title>De novo assembly of a long-read Amblyomma americanum tick genome.</title>
        <authorList>
            <person name="Chou S."/>
            <person name="Poskanzer K.E."/>
            <person name="Rollins M."/>
            <person name="Thuy-Boun P.S."/>
        </authorList>
    </citation>
    <scope>NUCLEOTIDE SEQUENCE [LARGE SCALE GENOMIC DNA]</scope>
    <source>
        <strain evidence="2">F_SG_1</strain>
        <tissue evidence="2">Salivary glands</tissue>
    </source>
</reference>
<protein>
    <submittedName>
        <fullName evidence="2">Uncharacterized protein</fullName>
    </submittedName>
</protein>
<name>A0AAQ4FIE4_AMBAM</name>
<feature type="region of interest" description="Disordered" evidence="1">
    <location>
        <begin position="93"/>
        <end position="124"/>
    </location>
</feature>
<organism evidence="2 3">
    <name type="scientific">Amblyomma americanum</name>
    <name type="common">Lone star tick</name>
    <dbReference type="NCBI Taxonomy" id="6943"/>
    <lineage>
        <taxon>Eukaryota</taxon>
        <taxon>Metazoa</taxon>
        <taxon>Ecdysozoa</taxon>
        <taxon>Arthropoda</taxon>
        <taxon>Chelicerata</taxon>
        <taxon>Arachnida</taxon>
        <taxon>Acari</taxon>
        <taxon>Parasitiformes</taxon>
        <taxon>Ixodida</taxon>
        <taxon>Ixodoidea</taxon>
        <taxon>Ixodidae</taxon>
        <taxon>Amblyomminae</taxon>
        <taxon>Amblyomma</taxon>
    </lineage>
</organism>
<dbReference type="Proteomes" id="UP001321473">
    <property type="component" value="Unassembled WGS sequence"/>
</dbReference>
<evidence type="ECO:0000313" key="2">
    <source>
        <dbReference type="EMBL" id="KAK8787047.1"/>
    </source>
</evidence>
<evidence type="ECO:0000313" key="3">
    <source>
        <dbReference type="Proteomes" id="UP001321473"/>
    </source>
</evidence>